<evidence type="ECO:0000313" key="3">
    <source>
        <dbReference type="Proteomes" id="UP001367676"/>
    </source>
</evidence>
<feature type="region of interest" description="Disordered" evidence="1">
    <location>
        <begin position="92"/>
        <end position="121"/>
    </location>
</feature>
<comment type="caution">
    <text evidence="2">The sequence shown here is derived from an EMBL/GenBank/DDBJ whole genome shotgun (WGS) entry which is preliminary data.</text>
</comment>
<accession>A0AAN9Y4Z6</accession>
<feature type="compositionally biased region" description="Low complexity" evidence="1">
    <location>
        <begin position="96"/>
        <end position="107"/>
    </location>
</feature>
<evidence type="ECO:0000313" key="2">
    <source>
        <dbReference type="EMBL" id="KAK7595423.1"/>
    </source>
</evidence>
<keyword evidence="3" id="KW-1185">Reference proteome</keyword>
<protein>
    <submittedName>
        <fullName evidence="2">Uncharacterized protein</fullName>
    </submittedName>
</protein>
<dbReference type="EMBL" id="JBBCAQ010000018">
    <property type="protein sequence ID" value="KAK7595423.1"/>
    <property type="molecule type" value="Genomic_DNA"/>
</dbReference>
<organism evidence="2 3">
    <name type="scientific">Parthenolecanium corni</name>
    <dbReference type="NCBI Taxonomy" id="536013"/>
    <lineage>
        <taxon>Eukaryota</taxon>
        <taxon>Metazoa</taxon>
        <taxon>Ecdysozoa</taxon>
        <taxon>Arthropoda</taxon>
        <taxon>Hexapoda</taxon>
        <taxon>Insecta</taxon>
        <taxon>Pterygota</taxon>
        <taxon>Neoptera</taxon>
        <taxon>Paraneoptera</taxon>
        <taxon>Hemiptera</taxon>
        <taxon>Sternorrhyncha</taxon>
        <taxon>Coccoidea</taxon>
        <taxon>Coccidae</taxon>
        <taxon>Parthenolecanium</taxon>
    </lineage>
</organism>
<gene>
    <name evidence="2" type="ORF">V9T40_013248</name>
</gene>
<dbReference type="Proteomes" id="UP001367676">
    <property type="component" value="Unassembled WGS sequence"/>
</dbReference>
<sequence>MAILCPVTKAVYLDCGESSISRHTDYFKPLHVDCSVEYELPSCAKPPSHSSSDGGRREPLLMIHPSYYRREESRHRDPFIINLPTKLRSLDDWKTPTKTSKSRSTLTASRNPQHRKRMLDLSPSSTSSCICTNSLNRPLPPTLTSSTISKDGCPCGKVHQPMAMEPIKASLWSNCGATIEDLRTDKRLATSTAAIDSVFAKSDRNNNDCGNGDVNDKFRKLRRLQTYFEAKSSAPKGVAGSNSSVFATMAHSIRSHEVCATQLPADVYDVPIKRSKKDAFSSSSSSFEYCADPYSRNHALNLYESQPAVTAATPAVVSMASHWNCGGYYRTAGTNAISTIVRGSENMWRLFQV</sequence>
<reference evidence="2 3" key="1">
    <citation type="submission" date="2024-03" db="EMBL/GenBank/DDBJ databases">
        <title>Adaptation during the transition from Ophiocordyceps entomopathogen to insect associate is accompanied by gene loss and intensified selection.</title>
        <authorList>
            <person name="Ward C.M."/>
            <person name="Onetto C.A."/>
            <person name="Borneman A.R."/>
        </authorList>
    </citation>
    <scope>NUCLEOTIDE SEQUENCE [LARGE SCALE GENOMIC DNA]</scope>
    <source>
        <strain evidence="2">AWRI1</strain>
        <tissue evidence="2">Single Adult Female</tissue>
    </source>
</reference>
<dbReference type="AlphaFoldDB" id="A0AAN9Y4Z6"/>
<proteinExistence type="predicted"/>
<name>A0AAN9Y4Z6_9HEMI</name>
<evidence type="ECO:0000256" key="1">
    <source>
        <dbReference type="SAM" id="MobiDB-lite"/>
    </source>
</evidence>